<dbReference type="InterPro" id="IPR000953">
    <property type="entry name" value="Chromo/chromo_shadow_dom"/>
</dbReference>
<dbReference type="EMBL" id="BSXW01012463">
    <property type="protein sequence ID" value="GMF65371.1"/>
    <property type="molecule type" value="Genomic_DNA"/>
</dbReference>
<comment type="caution">
    <text evidence="3">The sequence shown here is derived from an EMBL/GenBank/DDBJ whole genome shotgun (WGS) entry which is preliminary data.</text>
</comment>
<keyword evidence="4" id="KW-1185">Reference proteome</keyword>
<dbReference type="CDD" id="cd00024">
    <property type="entry name" value="CD_CSD"/>
    <property type="match status" value="1"/>
</dbReference>
<evidence type="ECO:0000313" key="4">
    <source>
        <dbReference type="Proteomes" id="UP001165083"/>
    </source>
</evidence>
<dbReference type="Proteomes" id="UP001165083">
    <property type="component" value="Unassembled WGS sequence"/>
</dbReference>
<dbReference type="SMART" id="SM00298">
    <property type="entry name" value="CHROMO"/>
    <property type="match status" value="1"/>
</dbReference>
<dbReference type="GO" id="GO:0003676">
    <property type="term" value="F:nucleic acid binding"/>
    <property type="evidence" value="ECO:0007669"/>
    <property type="project" value="InterPro"/>
</dbReference>
<protein>
    <submittedName>
        <fullName evidence="3">Unnamed protein product</fullName>
    </submittedName>
</protein>
<dbReference type="InterPro" id="IPR001584">
    <property type="entry name" value="Integrase_cat-core"/>
</dbReference>
<dbReference type="Gene3D" id="3.30.420.10">
    <property type="entry name" value="Ribonuclease H-like superfamily/Ribonuclease H"/>
    <property type="match status" value="1"/>
</dbReference>
<dbReference type="InterPro" id="IPR036397">
    <property type="entry name" value="RNaseH_sf"/>
</dbReference>
<feature type="domain" description="Integrase catalytic" evidence="2">
    <location>
        <begin position="67"/>
        <end position="219"/>
    </location>
</feature>
<gene>
    <name evidence="3" type="ORF">Plil01_001804800</name>
</gene>
<reference evidence="3" key="1">
    <citation type="submission" date="2023-04" db="EMBL/GenBank/DDBJ databases">
        <title>Phytophthora lilii NBRC 32176.</title>
        <authorList>
            <person name="Ichikawa N."/>
            <person name="Sato H."/>
            <person name="Tonouchi N."/>
        </authorList>
    </citation>
    <scope>NUCLEOTIDE SEQUENCE</scope>
    <source>
        <strain evidence="3">NBRC 32176</strain>
    </source>
</reference>
<accession>A0A9W6YEE5</accession>
<name>A0A9W6YEE5_9STRA</name>
<dbReference type="AlphaFoldDB" id="A0A9W6YEE5"/>
<dbReference type="PANTHER" id="PTHR46585:SF1">
    <property type="entry name" value="CHROMO DOMAIN-CONTAINING PROTEIN"/>
    <property type="match status" value="1"/>
</dbReference>
<dbReference type="SUPFAM" id="SSF54160">
    <property type="entry name" value="Chromo domain-like"/>
    <property type="match status" value="1"/>
</dbReference>
<dbReference type="PROSITE" id="PS50994">
    <property type="entry name" value="INTEGRASE"/>
    <property type="match status" value="1"/>
</dbReference>
<dbReference type="Gene3D" id="2.40.50.40">
    <property type="match status" value="1"/>
</dbReference>
<evidence type="ECO:0000313" key="3">
    <source>
        <dbReference type="EMBL" id="GMF65371.1"/>
    </source>
</evidence>
<organism evidence="3 4">
    <name type="scientific">Phytophthora lilii</name>
    <dbReference type="NCBI Taxonomy" id="2077276"/>
    <lineage>
        <taxon>Eukaryota</taxon>
        <taxon>Sar</taxon>
        <taxon>Stramenopiles</taxon>
        <taxon>Oomycota</taxon>
        <taxon>Peronosporomycetes</taxon>
        <taxon>Peronosporales</taxon>
        <taxon>Peronosporaceae</taxon>
        <taxon>Phytophthora</taxon>
    </lineage>
</organism>
<proteinExistence type="predicted"/>
<evidence type="ECO:0000259" key="1">
    <source>
        <dbReference type="PROSITE" id="PS50013"/>
    </source>
</evidence>
<feature type="domain" description="Chromo" evidence="1">
    <location>
        <begin position="309"/>
        <end position="366"/>
    </location>
</feature>
<dbReference type="GO" id="GO:0015074">
    <property type="term" value="P:DNA integration"/>
    <property type="evidence" value="ECO:0007669"/>
    <property type="project" value="InterPro"/>
</dbReference>
<sequence length="366" mass="42235">MDSLHSLLSKLYYSPKTGFIGSDKLYKKAKAIDKNITKKQVGDWYKTQTSIQQFSNQIRKFPEFKIASSNPNEWQIDLAFWQRKPILMAININSRIGYARLLKDKRADTVKIAIAEFIKRNKVSALMSDNGSEFTNKTIESFFELKSISHANSIAGDHSVLGKIDRFIRTIKSRLTRLNESIRFKKLTQQILNDTISNYNASYHSAINATPNQMKGKVMIDEIDYNKRVVKQVQKGIPVGSIVRYRLKSKTFDKEGAKYSRTAYEVVGLDGLKIRIRSKNNHILYKPVNDLKIVKAEATNATIDKNQIWEVGKLLDHKELMSGKFKYFVKWKGYDEPSWEIQDNLRLVNKGKQSEVEAEYWESRGS</sequence>
<dbReference type="PROSITE" id="PS50013">
    <property type="entry name" value="CHROMO_2"/>
    <property type="match status" value="1"/>
</dbReference>
<evidence type="ECO:0000259" key="2">
    <source>
        <dbReference type="PROSITE" id="PS50994"/>
    </source>
</evidence>
<dbReference type="OrthoDB" id="6621683at2759"/>
<dbReference type="SUPFAM" id="SSF53098">
    <property type="entry name" value="Ribonuclease H-like"/>
    <property type="match status" value="1"/>
</dbReference>
<dbReference type="InterPro" id="IPR016197">
    <property type="entry name" value="Chromo-like_dom_sf"/>
</dbReference>
<dbReference type="PANTHER" id="PTHR46585">
    <property type="entry name" value="INTEGRASE CORE DOMAIN CONTAINING PROTEIN"/>
    <property type="match status" value="1"/>
</dbReference>
<dbReference type="InterPro" id="IPR012337">
    <property type="entry name" value="RNaseH-like_sf"/>
</dbReference>